<sequence>MYTQLLKEALLEIEDDDAKSITELVEYCRLHSEASEITLEKIEREYRDHTPLWWYTGPYFIRSMLNRALRQMDVDIILKMGFFIRHLHQHITDLHRARQSSKAAMPSKFQFSAANRIQATGRSRLKISTLNILMTIQMLLKDDLRRQIEKLLNFHIFACFYSSRCQEVVNKSFESWNDLNHNRRLHQIQLLLDTSHDYTPTNQVRSVSKRSRDYLQLEFIENKKKKNQSANGCKRETSGTDPSENEAILCCHQNEQFQWIDLDENYSRWLCNYCRIKLAIAEDPVWFCDDHVDMHREEDENENFD</sequence>
<protein>
    <submittedName>
        <fullName evidence="1">Uncharacterized protein</fullName>
    </submittedName>
</protein>
<evidence type="ECO:0000313" key="1">
    <source>
        <dbReference type="EMBL" id="CAF1315885.1"/>
    </source>
</evidence>
<dbReference type="EMBL" id="CAJNOO010003065">
    <property type="protein sequence ID" value="CAF1315885.1"/>
    <property type="molecule type" value="Genomic_DNA"/>
</dbReference>
<proteinExistence type="predicted"/>
<gene>
    <name evidence="1" type="ORF">RFH988_LOCUS30497</name>
</gene>
<name>A0A815EWZ2_9BILA</name>
<dbReference type="Proteomes" id="UP000663882">
    <property type="component" value="Unassembled WGS sequence"/>
</dbReference>
<dbReference type="AlphaFoldDB" id="A0A815EWZ2"/>
<reference evidence="1" key="1">
    <citation type="submission" date="2021-02" db="EMBL/GenBank/DDBJ databases">
        <authorList>
            <person name="Nowell W R."/>
        </authorList>
    </citation>
    <scope>NUCLEOTIDE SEQUENCE</scope>
</reference>
<organism evidence="1 2">
    <name type="scientific">Rotaria sordida</name>
    <dbReference type="NCBI Taxonomy" id="392033"/>
    <lineage>
        <taxon>Eukaryota</taxon>
        <taxon>Metazoa</taxon>
        <taxon>Spiralia</taxon>
        <taxon>Gnathifera</taxon>
        <taxon>Rotifera</taxon>
        <taxon>Eurotatoria</taxon>
        <taxon>Bdelloidea</taxon>
        <taxon>Philodinida</taxon>
        <taxon>Philodinidae</taxon>
        <taxon>Rotaria</taxon>
    </lineage>
</organism>
<evidence type="ECO:0000313" key="2">
    <source>
        <dbReference type="Proteomes" id="UP000663882"/>
    </source>
</evidence>
<accession>A0A815EWZ2</accession>
<comment type="caution">
    <text evidence="1">The sequence shown here is derived from an EMBL/GenBank/DDBJ whole genome shotgun (WGS) entry which is preliminary data.</text>
</comment>
<dbReference type="OrthoDB" id="10059561at2759"/>